<name>A0AAW4PY71_9EURY</name>
<proteinExistence type="predicted"/>
<organism evidence="1 2">
    <name type="scientific">Haloarcula rubra</name>
    <dbReference type="NCBI Taxonomy" id="2487747"/>
    <lineage>
        <taxon>Archaea</taxon>
        <taxon>Methanobacteriati</taxon>
        <taxon>Methanobacteriota</taxon>
        <taxon>Stenosarchaea group</taxon>
        <taxon>Halobacteria</taxon>
        <taxon>Halobacteriales</taxon>
        <taxon>Haloarculaceae</taxon>
        <taxon>Haloarcula</taxon>
    </lineage>
</organism>
<sequence>MVLPLVFVGRFAAYSIPGIGDSIRLPVSTTLFIEEGERLNAVAGSFSLR</sequence>
<dbReference type="AlphaFoldDB" id="A0AAW4PY71"/>
<keyword evidence="2" id="KW-1185">Reference proteome</keyword>
<dbReference type="RefSeq" id="WP_220620125.1">
    <property type="nucleotide sequence ID" value="NZ_RKLR01000012.1"/>
</dbReference>
<reference evidence="1 2" key="1">
    <citation type="submission" date="2021-06" db="EMBL/GenBank/DDBJ databases">
        <title>Halomicroarcula sp. a new haloarchaeum isolated from saline soil.</title>
        <authorList>
            <person name="Duran-Viseras A."/>
            <person name="Sanchez-Porro C."/>
            <person name="Ventosa A."/>
        </authorList>
    </citation>
    <scope>NUCLEOTIDE SEQUENCE [LARGE SCALE GENOMIC DNA]</scope>
    <source>
        <strain evidence="1 2">F13</strain>
    </source>
</reference>
<protein>
    <submittedName>
        <fullName evidence="1">Uncharacterized protein</fullName>
    </submittedName>
</protein>
<dbReference type="Proteomes" id="UP001430377">
    <property type="component" value="Unassembled WGS sequence"/>
</dbReference>
<evidence type="ECO:0000313" key="2">
    <source>
        <dbReference type="Proteomes" id="UP001430377"/>
    </source>
</evidence>
<evidence type="ECO:0000313" key="1">
    <source>
        <dbReference type="EMBL" id="MBX0325258.1"/>
    </source>
</evidence>
<gene>
    <name evidence="1" type="ORF">EGH21_19720</name>
</gene>
<accession>A0AAW4PY71</accession>
<comment type="caution">
    <text evidence="1">The sequence shown here is derived from an EMBL/GenBank/DDBJ whole genome shotgun (WGS) entry which is preliminary data.</text>
</comment>
<dbReference type="EMBL" id="RKLR01000012">
    <property type="protein sequence ID" value="MBX0325258.1"/>
    <property type="molecule type" value="Genomic_DNA"/>
</dbReference>